<protein>
    <submittedName>
        <fullName evidence="3">Uncharacterized protein</fullName>
    </submittedName>
</protein>
<evidence type="ECO:0000313" key="3">
    <source>
        <dbReference type="WBParaSite" id="PDA_v2.g29897.t1"/>
    </source>
</evidence>
<feature type="region of interest" description="Disordered" evidence="1">
    <location>
        <begin position="1"/>
        <end position="20"/>
    </location>
</feature>
<dbReference type="WBParaSite" id="PDA_v2.g29897.t1">
    <property type="protein sequence ID" value="PDA_v2.g29897.t1"/>
    <property type="gene ID" value="PDA_v2.g29897"/>
</dbReference>
<reference evidence="3" key="1">
    <citation type="submission" date="2022-11" db="UniProtKB">
        <authorList>
            <consortium name="WormBaseParasite"/>
        </authorList>
    </citation>
    <scope>IDENTIFICATION</scope>
</reference>
<accession>A0A914QJT0</accession>
<organism evidence="2 3">
    <name type="scientific">Panagrolaimus davidi</name>
    <dbReference type="NCBI Taxonomy" id="227884"/>
    <lineage>
        <taxon>Eukaryota</taxon>
        <taxon>Metazoa</taxon>
        <taxon>Ecdysozoa</taxon>
        <taxon>Nematoda</taxon>
        <taxon>Chromadorea</taxon>
        <taxon>Rhabditida</taxon>
        <taxon>Tylenchina</taxon>
        <taxon>Panagrolaimomorpha</taxon>
        <taxon>Panagrolaimoidea</taxon>
        <taxon>Panagrolaimidae</taxon>
        <taxon>Panagrolaimus</taxon>
    </lineage>
</organism>
<proteinExistence type="predicted"/>
<name>A0A914QJT0_9BILA</name>
<dbReference type="AlphaFoldDB" id="A0A914QJT0"/>
<keyword evidence="2" id="KW-1185">Reference proteome</keyword>
<dbReference type="Proteomes" id="UP000887578">
    <property type="component" value="Unplaced"/>
</dbReference>
<sequence length="138" mass="14938">MTKTPPAQTPASSAKTTSTATTGFDPALLTGALQQLAANGNANTGRPIIHVPSFVYDAAEPNNATLWFSRLSSLFRFHQFTPEEKVAMAVNALDDTTQCTPAPYFSAPAPIKTWLPLRSPRSQNQLPLLRALLLKVFL</sequence>
<evidence type="ECO:0000313" key="2">
    <source>
        <dbReference type="Proteomes" id="UP000887578"/>
    </source>
</evidence>
<evidence type="ECO:0000256" key="1">
    <source>
        <dbReference type="SAM" id="MobiDB-lite"/>
    </source>
</evidence>